<sequence length="53" mass="6593">MSRLLRGMLEKRKQYWIEQLIASGMYKKEEKHLFEWTTSELEKGYHFVRKTEK</sequence>
<name>A0AA41X5W1_9BACI</name>
<reference evidence="1" key="1">
    <citation type="submission" date="2022-07" db="EMBL/GenBank/DDBJ databases">
        <authorList>
            <person name="Li W.-J."/>
            <person name="Deng Q.-Q."/>
        </authorList>
    </citation>
    <scope>NUCLEOTIDE SEQUENCE</scope>
    <source>
        <strain evidence="1">SYSU M60031</strain>
    </source>
</reference>
<organism evidence="1 2">
    <name type="scientific">Ectobacillus ponti</name>
    <dbReference type="NCBI Taxonomy" id="2961894"/>
    <lineage>
        <taxon>Bacteria</taxon>
        <taxon>Bacillati</taxon>
        <taxon>Bacillota</taxon>
        <taxon>Bacilli</taxon>
        <taxon>Bacillales</taxon>
        <taxon>Bacillaceae</taxon>
        <taxon>Ectobacillus</taxon>
    </lineage>
</organism>
<dbReference type="Pfam" id="PF13076">
    <property type="entry name" value="Fur_reg_FbpA"/>
    <property type="match status" value="1"/>
</dbReference>
<evidence type="ECO:0000313" key="1">
    <source>
        <dbReference type="EMBL" id="MCP8967219.1"/>
    </source>
</evidence>
<dbReference type="InterPro" id="IPR025072">
    <property type="entry name" value="Fur_reg_FbpA"/>
</dbReference>
<protein>
    <submittedName>
        <fullName evidence="1">Fur-regulated basic protein FbpA</fullName>
    </submittedName>
</protein>
<dbReference type="Proteomes" id="UP001156102">
    <property type="component" value="Unassembled WGS sequence"/>
</dbReference>
<accession>A0AA41X5W1</accession>
<gene>
    <name evidence="1" type="ORF">NK662_01530</name>
</gene>
<dbReference type="AlphaFoldDB" id="A0AA41X5W1"/>
<dbReference type="RefSeq" id="WP_254756651.1">
    <property type="nucleotide sequence ID" value="NZ_JANCLT010000001.1"/>
</dbReference>
<dbReference type="EMBL" id="JANCLT010000001">
    <property type="protein sequence ID" value="MCP8967219.1"/>
    <property type="molecule type" value="Genomic_DNA"/>
</dbReference>
<keyword evidence="2" id="KW-1185">Reference proteome</keyword>
<evidence type="ECO:0000313" key="2">
    <source>
        <dbReference type="Proteomes" id="UP001156102"/>
    </source>
</evidence>
<comment type="caution">
    <text evidence="1">The sequence shown here is derived from an EMBL/GenBank/DDBJ whole genome shotgun (WGS) entry which is preliminary data.</text>
</comment>
<proteinExistence type="predicted"/>